<feature type="domain" description="AMP-binding enzyme C-terminal" evidence="2">
    <location>
        <begin position="420"/>
        <end position="492"/>
    </location>
</feature>
<dbReference type="Gene3D" id="3.30.300.30">
    <property type="match status" value="1"/>
</dbReference>
<dbReference type="SUPFAM" id="SSF56801">
    <property type="entry name" value="Acetyl-CoA synthetase-like"/>
    <property type="match status" value="1"/>
</dbReference>
<dbReference type="AlphaFoldDB" id="A0A4V2YG21"/>
<name>A0A4V2YG21_9ACTN</name>
<proteinExistence type="predicted"/>
<sequence length="519" mass="56148">MPPEFVLPGNNSNYVLRVLKLFGEFSARPALARGDRSATYGEIAADLLRIAAAVRDAGIRPGAKVLVTAANCFDAPALQLALHLHGCRVLWCAPITSRREIDRFAVLADADALVYDGGLGAELAASLAPMPAFTLTALTTTSSGTPYEIDPSVPAPDSVLQTSGTTGDPKLVHHTQSFYEQILDLAAAFVANGFPLLRHYSGSPLWLASGQITSFFNLFTGGVLFLTDSWSPDEFYRIVPAERITSTYVTPPMLYELLDHPGGEDVDCSSLFMLNVGAGPATPARLRQGIARFGPVLRIVYGLSEAVVVTAQPGLTEDPSHPERLASAGTPYGDVRIEIRDDDGKVLEPGRTGEVWVRSKLTFAGYLNKPGLTAETLVDGWLRTRDLGYLDDDGFLFLVDRVHDMIVTTRRNWAIFCRPIEDVLATHPAVRTAAVIGVPDPVVGEAVHAFVVPRRPVSAESLRHLVTETLNEMWSPASIDFVDQLPLTRIAKVDKVALRKLYAELHPVPVAGAGGNHDR</sequence>
<dbReference type="GO" id="GO:0016877">
    <property type="term" value="F:ligase activity, forming carbon-sulfur bonds"/>
    <property type="evidence" value="ECO:0007669"/>
    <property type="project" value="UniProtKB-ARBA"/>
</dbReference>
<evidence type="ECO:0000313" key="3">
    <source>
        <dbReference type="EMBL" id="TDD25257.1"/>
    </source>
</evidence>
<dbReference type="Proteomes" id="UP000295172">
    <property type="component" value="Unassembled WGS sequence"/>
</dbReference>
<dbReference type="Pfam" id="PF13193">
    <property type="entry name" value="AMP-binding_C"/>
    <property type="match status" value="1"/>
</dbReference>
<dbReference type="InterPro" id="IPR020845">
    <property type="entry name" value="AMP-binding_CS"/>
</dbReference>
<dbReference type="PANTHER" id="PTHR43767:SF7">
    <property type="entry name" value="MEDIUM_LONG-CHAIN-FATTY-ACID--COA LIGASE FADD8"/>
    <property type="match status" value="1"/>
</dbReference>
<dbReference type="OrthoDB" id="9803968at2"/>
<keyword evidence="4" id="KW-1185">Reference proteome</keyword>
<evidence type="ECO:0000259" key="2">
    <source>
        <dbReference type="Pfam" id="PF13193"/>
    </source>
</evidence>
<gene>
    <name evidence="3" type="ORF">E1218_15230</name>
</gene>
<evidence type="ECO:0000313" key="4">
    <source>
        <dbReference type="Proteomes" id="UP000295172"/>
    </source>
</evidence>
<dbReference type="EMBL" id="SMKR01000057">
    <property type="protein sequence ID" value="TDD25257.1"/>
    <property type="molecule type" value="Genomic_DNA"/>
</dbReference>
<comment type="caution">
    <text evidence="3">The sequence shown here is derived from an EMBL/GenBank/DDBJ whole genome shotgun (WGS) entry which is preliminary data.</text>
</comment>
<dbReference type="Pfam" id="PF00501">
    <property type="entry name" value="AMP-binding"/>
    <property type="match status" value="1"/>
</dbReference>
<organism evidence="3 4">
    <name type="scientific">Kribbella turkmenica</name>
    <dbReference type="NCBI Taxonomy" id="2530375"/>
    <lineage>
        <taxon>Bacteria</taxon>
        <taxon>Bacillati</taxon>
        <taxon>Actinomycetota</taxon>
        <taxon>Actinomycetes</taxon>
        <taxon>Propionibacteriales</taxon>
        <taxon>Kribbellaceae</taxon>
        <taxon>Kribbella</taxon>
    </lineage>
</organism>
<dbReference type="InterPro" id="IPR025110">
    <property type="entry name" value="AMP-bd_C"/>
</dbReference>
<protein>
    <submittedName>
        <fullName evidence="3">AMP-dependent synthetase</fullName>
    </submittedName>
</protein>
<feature type="domain" description="AMP-dependent synthetase/ligase" evidence="1">
    <location>
        <begin position="26"/>
        <end position="367"/>
    </location>
</feature>
<accession>A0A4V2YG21</accession>
<dbReference type="PROSITE" id="PS00455">
    <property type="entry name" value="AMP_BINDING"/>
    <property type="match status" value="1"/>
</dbReference>
<dbReference type="InterPro" id="IPR045851">
    <property type="entry name" value="AMP-bd_C_sf"/>
</dbReference>
<dbReference type="InterPro" id="IPR042099">
    <property type="entry name" value="ANL_N_sf"/>
</dbReference>
<reference evidence="3 4" key="1">
    <citation type="submission" date="2019-02" db="EMBL/GenBank/DDBJ databases">
        <title>Draft genome sequences of novel Actinobacteria.</title>
        <authorList>
            <person name="Sahin N."/>
            <person name="Ay H."/>
            <person name="Saygin H."/>
        </authorList>
    </citation>
    <scope>NUCLEOTIDE SEQUENCE [LARGE SCALE GENOMIC DNA]</scope>
    <source>
        <strain evidence="3 4">16K104</strain>
    </source>
</reference>
<dbReference type="PANTHER" id="PTHR43767">
    <property type="entry name" value="LONG-CHAIN-FATTY-ACID--COA LIGASE"/>
    <property type="match status" value="1"/>
</dbReference>
<dbReference type="InterPro" id="IPR000873">
    <property type="entry name" value="AMP-dep_synth/lig_dom"/>
</dbReference>
<dbReference type="RefSeq" id="WP_132320534.1">
    <property type="nucleotide sequence ID" value="NZ_SMKR01000057.1"/>
</dbReference>
<dbReference type="InterPro" id="IPR050237">
    <property type="entry name" value="ATP-dep_AMP-bd_enzyme"/>
</dbReference>
<evidence type="ECO:0000259" key="1">
    <source>
        <dbReference type="Pfam" id="PF00501"/>
    </source>
</evidence>
<dbReference type="Gene3D" id="3.40.50.12780">
    <property type="entry name" value="N-terminal domain of ligase-like"/>
    <property type="match status" value="1"/>
</dbReference>